<dbReference type="Proteomes" id="UP001370758">
    <property type="component" value="Unassembled WGS sequence"/>
</dbReference>
<keyword evidence="1" id="KW-0812">Transmembrane</keyword>
<sequence>MEYHISPNIDLIIHLSNSSSPPPSPNGYSQYSAKISPSVTKYYATAWSLQQASPVFSRIISPDSRFKQPSKITYSDKECKLVTLEDDDPEALSIVLNLLHLNSKSLPPVEDLSWNTFYEVAIIWDKYDISNLIRPPWIRHFQKHMNSIGYENWLFIGKTFQQEEGYVELTARLIIEAGQNLSGKEAIEAGPGGIGFTRGGKYIDACGWPDSVREHITSENSYMMEKIRSILTTWKWSFKGKRPRALCTCYGNVPRYNRHTTLSNSIADLLSNESMVPSSAHLPNVGLTPAGIRLASRLRDIEGVGSWQWNGSIVTLRRRMARLRDCMGDRDMRQVKHMLENADIYDLCPLEESALRVLYDFDQTIEIVRGIGIDGGIVDVPLHRLIEDVKTDPWNSKSDEKKWDSLVMLGVRISGIFAIVSVLVFAIALGKGWGVKMVESGIVA</sequence>
<evidence type="ECO:0000313" key="2">
    <source>
        <dbReference type="EMBL" id="KAK6511110.1"/>
    </source>
</evidence>
<organism evidence="2 3">
    <name type="scientific">Arthrobotrys musiformis</name>
    <dbReference type="NCBI Taxonomy" id="47236"/>
    <lineage>
        <taxon>Eukaryota</taxon>
        <taxon>Fungi</taxon>
        <taxon>Dikarya</taxon>
        <taxon>Ascomycota</taxon>
        <taxon>Pezizomycotina</taxon>
        <taxon>Orbiliomycetes</taxon>
        <taxon>Orbiliales</taxon>
        <taxon>Orbiliaceae</taxon>
        <taxon>Arthrobotrys</taxon>
    </lineage>
</organism>
<feature type="transmembrane region" description="Helical" evidence="1">
    <location>
        <begin position="406"/>
        <end position="429"/>
    </location>
</feature>
<evidence type="ECO:0000313" key="3">
    <source>
        <dbReference type="Proteomes" id="UP001370758"/>
    </source>
</evidence>
<proteinExistence type="predicted"/>
<keyword evidence="1" id="KW-0472">Membrane</keyword>
<dbReference type="EMBL" id="JAVHJL010000001">
    <property type="protein sequence ID" value="KAK6511110.1"/>
    <property type="molecule type" value="Genomic_DNA"/>
</dbReference>
<protein>
    <recommendedName>
        <fullName evidence="4">BTB domain-containing protein</fullName>
    </recommendedName>
</protein>
<dbReference type="AlphaFoldDB" id="A0AAV9WLD9"/>
<name>A0AAV9WLD9_9PEZI</name>
<accession>A0AAV9WLD9</accession>
<keyword evidence="1" id="KW-1133">Transmembrane helix</keyword>
<gene>
    <name evidence="2" type="ORF">TWF481_000032</name>
</gene>
<comment type="caution">
    <text evidence="2">The sequence shown here is derived from an EMBL/GenBank/DDBJ whole genome shotgun (WGS) entry which is preliminary data.</text>
</comment>
<evidence type="ECO:0008006" key="4">
    <source>
        <dbReference type="Google" id="ProtNLM"/>
    </source>
</evidence>
<keyword evidence="3" id="KW-1185">Reference proteome</keyword>
<reference evidence="2 3" key="1">
    <citation type="submission" date="2023-08" db="EMBL/GenBank/DDBJ databases">
        <authorList>
            <person name="Palmer J.M."/>
        </authorList>
    </citation>
    <scope>NUCLEOTIDE SEQUENCE [LARGE SCALE GENOMIC DNA]</scope>
    <source>
        <strain evidence="2 3">TWF481</strain>
    </source>
</reference>
<evidence type="ECO:0000256" key="1">
    <source>
        <dbReference type="SAM" id="Phobius"/>
    </source>
</evidence>